<dbReference type="PANTHER" id="PTHR10334">
    <property type="entry name" value="CYSTEINE-RICH SECRETORY PROTEIN-RELATED"/>
    <property type="match status" value="1"/>
</dbReference>
<dbReference type="PRINTS" id="PR00837">
    <property type="entry name" value="V5TPXLIKE"/>
</dbReference>
<dbReference type="GO" id="GO:0005576">
    <property type="term" value="C:extracellular region"/>
    <property type="evidence" value="ECO:0007669"/>
    <property type="project" value="InterPro"/>
</dbReference>
<dbReference type="Proteomes" id="UP000788993">
    <property type="component" value="Unassembled WGS sequence"/>
</dbReference>
<dbReference type="Gene3D" id="3.40.33.10">
    <property type="entry name" value="CAP"/>
    <property type="match status" value="1"/>
</dbReference>
<feature type="compositionally biased region" description="Polar residues" evidence="1">
    <location>
        <begin position="56"/>
        <end position="68"/>
    </location>
</feature>
<dbReference type="EMBL" id="JAEUBD010000146">
    <property type="protein sequence ID" value="KAH3676993.1"/>
    <property type="molecule type" value="Genomic_DNA"/>
</dbReference>
<feature type="domain" description="SCP" evidence="2">
    <location>
        <begin position="226"/>
        <end position="361"/>
    </location>
</feature>
<name>A0A9P8PRB8_9ASCO</name>
<dbReference type="InterPro" id="IPR018244">
    <property type="entry name" value="Allrgn_V5/Tpx1_CS"/>
</dbReference>
<dbReference type="Pfam" id="PF00188">
    <property type="entry name" value="CAP"/>
    <property type="match status" value="1"/>
</dbReference>
<evidence type="ECO:0000259" key="2">
    <source>
        <dbReference type="SMART" id="SM00198"/>
    </source>
</evidence>
<feature type="compositionally biased region" description="Low complexity" evidence="1">
    <location>
        <begin position="76"/>
        <end position="92"/>
    </location>
</feature>
<dbReference type="SUPFAM" id="SSF55797">
    <property type="entry name" value="PR-1-like"/>
    <property type="match status" value="1"/>
</dbReference>
<feature type="region of interest" description="Disordered" evidence="1">
    <location>
        <begin position="56"/>
        <end position="92"/>
    </location>
</feature>
<reference evidence="3" key="2">
    <citation type="submission" date="2021-01" db="EMBL/GenBank/DDBJ databases">
        <authorList>
            <person name="Schikora-Tamarit M.A."/>
        </authorList>
    </citation>
    <scope>NUCLEOTIDE SEQUENCE</scope>
    <source>
        <strain evidence="3">NCAIM Y.01608</strain>
    </source>
</reference>
<dbReference type="PROSITE" id="PS01010">
    <property type="entry name" value="CRISP_2"/>
    <property type="match status" value="1"/>
</dbReference>
<dbReference type="AlphaFoldDB" id="A0A9P8PRB8"/>
<evidence type="ECO:0000313" key="4">
    <source>
        <dbReference type="Proteomes" id="UP000788993"/>
    </source>
</evidence>
<reference evidence="3" key="1">
    <citation type="journal article" date="2021" name="Open Biol.">
        <title>Shared evolutionary footprints suggest mitochondrial oxidative damage underlies multiple complex I losses in fungi.</title>
        <authorList>
            <person name="Schikora-Tamarit M.A."/>
            <person name="Marcet-Houben M."/>
            <person name="Nosek J."/>
            <person name="Gabaldon T."/>
        </authorList>
    </citation>
    <scope>NUCLEOTIDE SEQUENCE</scope>
    <source>
        <strain evidence="3">NCAIM Y.01608</strain>
    </source>
</reference>
<sequence length="378" mass="40569">MKSSCFYKSLVIVSYLNRALTQEVVTQSDANCIVNFHTVFKYEYVYADRVESDSSSRFQQDYTSNSRSLGDLPHTSISHAVSSPSDISPSMTSTFEISTNEIGSSSADPGNLDPKSTFLTLSESSQTTLESSAESNTVIISPLSKETATLTTSEESLSSSSPSSTTSAGLAVTDSYVSSSVASVTPTSSLSDDPSTSSTSTSSSSLLASSSISSSSSSVSASSLSSFAQTYLDRHNYFRALHEDTPNLTWNDDVAQVAQNYADAYTCNGELVHSGNSLDGQSLGENLAYGYNFATAGAVDAWYDEINQYNYSDPGYSEATGHFTQLVWKSSTEVGCAYKYCGSYLGYYIVCNYLPIGNLVLVGDPSYFFEKNVMPLKS</sequence>
<dbReference type="InterPro" id="IPR001283">
    <property type="entry name" value="CRISP-related"/>
</dbReference>
<evidence type="ECO:0000313" key="3">
    <source>
        <dbReference type="EMBL" id="KAH3676993.1"/>
    </source>
</evidence>
<dbReference type="PROSITE" id="PS01009">
    <property type="entry name" value="CRISP_1"/>
    <property type="match status" value="1"/>
</dbReference>
<dbReference type="CDD" id="cd05384">
    <property type="entry name" value="CAP_PRY1-like"/>
    <property type="match status" value="1"/>
</dbReference>
<dbReference type="InterPro" id="IPR014044">
    <property type="entry name" value="CAP_dom"/>
</dbReference>
<proteinExistence type="predicted"/>
<keyword evidence="4" id="KW-1185">Reference proteome</keyword>
<dbReference type="InterPro" id="IPR035940">
    <property type="entry name" value="CAP_sf"/>
</dbReference>
<comment type="caution">
    <text evidence="3">The sequence shown here is derived from an EMBL/GenBank/DDBJ whole genome shotgun (WGS) entry which is preliminary data.</text>
</comment>
<dbReference type="SMART" id="SM00198">
    <property type="entry name" value="SCP"/>
    <property type="match status" value="1"/>
</dbReference>
<protein>
    <recommendedName>
        <fullName evidence="2">SCP domain-containing protein</fullName>
    </recommendedName>
</protein>
<accession>A0A9P8PRB8</accession>
<organism evidence="3 4">
    <name type="scientific">Ogataea polymorpha</name>
    <dbReference type="NCBI Taxonomy" id="460523"/>
    <lineage>
        <taxon>Eukaryota</taxon>
        <taxon>Fungi</taxon>
        <taxon>Dikarya</taxon>
        <taxon>Ascomycota</taxon>
        <taxon>Saccharomycotina</taxon>
        <taxon>Pichiomycetes</taxon>
        <taxon>Pichiales</taxon>
        <taxon>Pichiaceae</taxon>
        <taxon>Ogataea</taxon>
    </lineage>
</organism>
<gene>
    <name evidence="3" type="ORF">OGATHE_001483</name>
</gene>
<feature type="region of interest" description="Disordered" evidence="1">
    <location>
        <begin position="184"/>
        <end position="205"/>
    </location>
</feature>
<evidence type="ECO:0000256" key="1">
    <source>
        <dbReference type="SAM" id="MobiDB-lite"/>
    </source>
</evidence>